<evidence type="ECO:0000256" key="1">
    <source>
        <dbReference type="SAM" id="Phobius"/>
    </source>
</evidence>
<comment type="caution">
    <text evidence="3">The sequence shown here is derived from an EMBL/GenBank/DDBJ whole genome shotgun (WGS) entry which is preliminary data.</text>
</comment>
<keyword evidence="1" id="KW-0472">Membrane</keyword>
<feature type="transmembrane region" description="Helical" evidence="1">
    <location>
        <begin position="15"/>
        <end position="34"/>
    </location>
</feature>
<protein>
    <submittedName>
        <fullName evidence="3">DUF1127 domain-containing protein</fullName>
    </submittedName>
</protein>
<feature type="domain" description="YjiS-like" evidence="2">
    <location>
        <begin position="30"/>
        <end position="60"/>
    </location>
</feature>
<proteinExistence type="predicted"/>
<dbReference type="EMBL" id="VFFF01000001">
    <property type="protein sequence ID" value="TNY32269.1"/>
    <property type="molecule type" value="Genomic_DNA"/>
</dbReference>
<dbReference type="Pfam" id="PF06568">
    <property type="entry name" value="YjiS-like"/>
    <property type="match status" value="1"/>
</dbReference>
<dbReference type="AlphaFoldDB" id="A0A5C5GE81"/>
<name>A0A5C5GE81_9RHOB</name>
<sequence>MAMQTIHQLPAQSGLPPMTAVLYKLTVVAMAWEVRRKTRRDLKRLNDDQLRDIGLTRFEAESESNEPFWR</sequence>
<dbReference type="OrthoDB" id="8005167at2"/>
<keyword evidence="4" id="KW-1185">Reference proteome</keyword>
<keyword evidence="1" id="KW-0812">Transmembrane</keyword>
<evidence type="ECO:0000259" key="2">
    <source>
        <dbReference type="Pfam" id="PF06568"/>
    </source>
</evidence>
<dbReference type="RefSeq" id="WP_140192948.1">
    <property type="nucleotide sequence ID" value="NZ_CP065915.1"/>
</dbReference>
<evidence type="ECO:0000313" key="3">
    <source>
        <dbReference type="EMBL" id="TNY32269.1"/>
    </source>
</evidence>
<dbReference type="Proteomes" id="UP000314011">
    <property type="component" value="Unassembled WGS sequence"/>
</dbReference>
<dbReference type="InterPro" id="IPR009506">
    <property type="entry name" value="YjiS-like"/>
</dbReference>
<keyword evidence="1" id="KW-1133">Transmembrane helix</keyword>
<gene>
    <name evidence="3" type="ORF">FHY64_02950</name>
</gene>
<organism evidence="3 4">
    <name type="scientific">Pelagovum pacificum</name>
    <dbReference type="NCBI Taxonomy" id="2588711"/>
    <lineage>
        <taxon>Bacteria</taxon>
        <taxon>Pseudomonadati</taxon>
        <taxon>Pseudomonadota</taxon>
        <taxon>Alphaproteobacteria</taxon>
        <taxon>Rhodobacterales</taxon>
        <taxon>Paracoccaceae</taxon>
        <taxon>Pelagovum</taxon>
    </lineage>
</organism>
<reference evidence="3 4" key="1">
    <citation type="submission" date="2019-06" db="EMBL/GenBank/DDBJ databases">
        <title>Genome of new Rhodobacteraceae sp. SM1903.</title>
        <authorList>
            <person name="Ren X."/>
        </authorList>
    </citation>
    <scope>NUCLEOTIDE SEQUENCE [LARGE SCALE GENOMIC DNA]</scope>
    <source>
        <strain evidence="3 4">SM1903</strain>
    </source>
</reference>
<evidence type="ECO:0000313" key="4">
    <source>
        <dbReference type="Proteomes" id="UP000314011"/>
    </source>
</evidence>
<accession>A0A5C5GE81</accession>